<protein>
    <submittedName>
        <fullName evidence="3">YHYH protein</fullName>
    </submittedName>
</protein>
<feature type="chain" id="PRO_5012150363" evidence="1">
    <location>
        <begin position="28"/>
        <end position="257"/>
    </location>
</feature>
<evidence type="ECO:0000313" key="3">
    <source>
        <dbReference type="EMBL" id="SNS26539.1"/>
    </source>
</evidence>
<feature type="signal peptide" evidence="1">
    <location>
        <begin position="1"/>
        <end position="27"/>
    </location>
</feature>
<organism evidence="3 4">
    <name type="scientific">Dokdonia pacifica</name>
    <dbReference type="NCBI Taxonomy" id="1627892"/>
    <lineage>
        <taxon>Bacteria</taxon>
        <taxon>Pseudomonadati</taxon>
        <taxon>Bacteroidota</taxon>
        <taxon>Flavobacteriia</taxon>
        <taxon>Flavobacteriales</taxon>
        <taxon>Flavobacteriaceae</taxon>
        <taxon>Dokdonia</taxon>
    </lineage>
</organism>
<sequence>MKKQITKNIIYTSLFLGLFALAFIACGSDDDGATSSDDDTNITAQLHTAFAEFDTDETDIYLDGSEVVIETTGLPNHTSVYWGEGNSLYIEEADVALTPSIIPNFDASTTLRVSASPTLASSSTSTQLGAIGIAVSGAAIYNDQEGNGPLDQAIASLDYTGGHIGPSVYHYHIEPKAFSDDDDALVGVMADGFFIYGRKCNATGTYPTDLDSSGGHVGTTQHTDEAEYHYHIINEVYANQYYIIFAGDYQGSPSTFN</sequence>
<name>A0A239D2U4_9FLAO</name>
<reference evidence="3 4" key="1">
    <citation type="submission" date="2017-06" db="EMBL/GenBank/DDBJ databases">
        <authorList>
            <person name="Kim H.J."/>
            <person name="Triplett B.A."/>
        </authorList>
    </citation>
    <scope>NUCLEOTIDE SEQUENCE [LARGE SCALE GENOMIC DNA]</scope>
    <source>
        <strain evidence="3 4">DSM 25597</strain>
    </source>
</reference>
<dbReference type="RefSeq" id="WP_089373599.1">
    <property type="nucleotide sequence ID" value="NZ_BMEP01000001.1"/>
</dbReference>
<evidence type="ECO:0000259" key="2">
    <source>
        <dbReference type="Pfam" id="PF14240"/>
    </source>
</evidence>
<keyword evidence="1" id="KW-0732">Signal</keyword>
<dbReference type="OrthoDB" id="665834at2"/>
<dbReference type="PROSITE" id="PS51257">
    <property type="entry name" value="PROKAR_LIPOPROTEIN"/>
    <property type="match status" value="1"/>
</dbReference>
<evidence type="ECO:0000313" key="4">
    <source>
        <dbReference type="Proteomes" id="UP000198379"/>
    </source>
</evidence>
<gene>
    <name evidence="3" type="ORF">SAMN06265376_109110</name>
</gene>
<dbReference type="InterPro" id="IPR025924">
    <property type="entry name" value="YHYH_dom"/>
</dbReference>
<accession>A0A239D2U4</accession>
<dbReference type="EMBL" id="FZNY01000009">
    <property type="protein sequence ID" value="SNS26539.1"/>
    <property type="molecule type" value="Genomic_DNA"/>
</dbReference>
<dbReference type="Proteomes" id="UP000198379">
    <property type="component" value="Unassembled WGS sequence"/>
</dbReference>
<evidence type="ECO:0000256" key="1">
    <source>
        <dbReference type="SAM" id="SignalP"/>
    </source>
</evidence>
<feature type="domain" description="YHYH" evidence="2">
    <location>
        <begin position="112"/>
        <end position="202"/>
    </location>
</feature>
<proteinExistence type="predicted"/>
<dbReference type="AlphaFoldDB" id="A0A239D2U4"/>
<keyword evidence="4" id="KW-1185">Reference proteome</keyword>
<dbReference type="Pfam" id="PF14240">
    <property type="entry name" value="YHYH"/>
    <property type="match status" value="1"/>
</dbReference>